<evidence type="ECO:0000313" key="4">
    <source>
        <dbReference type="EMBL" id="BBU24673.1"/>
    </source>
</evidence>
<dbReference type="SMART" id="SM00044">
    <property type="entry name" value="CYCc"/>
    <property type="match status" value="1"/>
</dbReference>
<dbReference type="GO" id="GO:0035556">
    <property type="term" value="P:intracellular signal transduction"/>
    <property type="evidence" value="ECO:0007669"/>
    <property type="project" value="InterPro"/>
</dbReference>
<evidence type="ECO:0000256" key="1">
    <source>
        <dbReference type="ARBA" id="ARBA00022741"/>
    </source>
</evidence>
<dbReference type="SUPFAM" id="SSF52540">
    <property type="entry name" value="P-loop containing nucleoside triphosphate hydrolases"/>
    <property type="match status" value="1"/>
</dbReference>
<evidence type="ECO:0000259" key="3">
    <source>
        <dbReference type="PROSITE" id="PS50125"/>
    </source>
</evidence>
<dbReference type="RefSeq" id="WP_085193187.1">
    <property type="nucleotide sequence ID" value="NZ_AP022314.1"/>
</dbReference>
<dbReference type="InterPro" id="IPR027417">
    <property type="entry name" value="P-loop_NTPase"/>
</dbReference>
<dbReference type="PANTHER" id="PTHR16305">
    <property type="entry name" value="TESTICULAR SOLUBLE ADENYLYL CYCLASE"/>
    <property type="match status" value="1"/>
</dbReference>
<dbReference type="Gene3D" id="3.40.50.300">
    <property type="entry name" value="P-loop containing nucleotide triphosphate hydrolases"/>
    <property type="match status" value="1"/>
</dbReference>
<dbReference type="KEGG" id="mxe:MYXE_44630"/>
<dbReference type="Pfam" id="PF00211">
    <property type="entry name" value="Guanylate_cyc"/>
    <property type="match status" value="1"/>
</dbReference>
<organism evidence="4 5">
    <name type="scientific">Mycobacterium xenopi</name>
    <dbReference type="NCBI Taxonomy" id="1789"/>
    <lineage>
        <taxon>Bacteria</taxon>
        <taxon>Bacillati</taxon>
        <taxon>Actinomycetota</taxon>
        <taxon>Actinomycetes</taxon>
        <taxon>Mycobacteriales</taxon>
        <taxon>Mycobacteriaceae</taxon>
        <taxon>Mycobacterium</taxon>
    </lineage>
</organism>
<dbReference type="Proteomes" id="UP000464624">
    <property type="component" value="Chromosome"/>
</dbReference>
<dbReference type="AlphaFoldDB" id="A0AAD1H3V3"/>
<protein>
    <submittedName>
        <fullName evidence="4">Adenylate/guanylate cyclase domain-containing protein</fullName>
    </submittedName>
</protein>
<dbReference type="Gene3D" id="3.30.70.1230">
    <property type="entry name" value="Nucleotide cyclase"/>
    <property type="match status" value="1"/>
</dbReference>
<sequence>MSPGENSTSIDELLDRAVRAINAGDRATATTLAGQVLSADHSNPEAEDLLAAPARYGEIRRLAIMFVDLVDSTALSTRLEPETYHTLVGRYRAEVRRIVDRYEGHISSIKGDGLLAVFGHPKAHENDVRRAVAAGLDITRAVARLSEQAQRKFGVAINVRVGVHRGLVYLDTDQDDVYGFAANLSARLCAVAVPGTVTVSDAVAPLVSDSFELESHPPVAVKGVDGLIGHHHVLGERPEATPLQTPPLIGRDRERSWLQQAWQRARERALATPGVVFRGEPGIGKTRLASEAAEFVRSSGGSVIELFGSPLHTDTGLHPVRRLVERRCGITRHTDGRDRLRLLQAELSANGMDPASAVPLLAPVIGVDPEQGYQPAAVEGRTLYELIAATVQRYVLACIGGQSGLVVAEDVHWFDPSTLELLNSLLAAADGRLLVVVTGRDGDWLRTDWPVTVFDLAPLNDEQSDALINALDPSVTDAQRTAVRNRCDGVPFYIEHVVGELDGAESGVPEALYESLFAGLQHSHSDVAPVVEAAAVIGRAGDLPLLRSVVGRDANDVDGVVSELVRTRVFERRGTDGWRFRHELFREVAAELAPPSLRRDLHARAAHALVGATASVEPDWGVVGAHFEQAQQYDDAVDAYQKASVNARRRGALQEALAYLTTALSELTRCAAGSTRDRKEIAIRLERAFLAGATQGSQTGEGPADLQQCLELASNGNYEDELFATLTALISYYVPRAELRRAHELLDSLSSRITKERPAIYPAIASSLGCVTWLEGDFTAARGHLLRALADRSAADPQDLETAWWVVVDPISSAHIFLALTHMVCGDLDHANIELAESRRRCEDLGFPQNAHNRAHTYFMEIWIGLETGQLEQAATLTAELRSQSEQSGLDLWRLVGATEHATVKALAALGSGADAATLTSRAEKVARLVDGSRLLHLNSYLTFHDAVIGRLLIAAGKLEKARERLEMALRHAQETGMHFHDAELMRLRAHTLTDVACRSDALGAALEFARRQGATLFEMRCLLDFFDLTDEGDPSELADAVRRFAGDDRWPEFVRAQAILDDPAPRIDQQ</sequence>
<proteinExistence type="predicted"/>
<dbReference type="PROSITE" id="PS50125">
    <property type="entry name" value="GUANYLATE_CYCLASE_2"/>
    <property type="match status" value="1"/>
</dbReference>
<dbReference type="SUPFAM" id="SSF55073">
    <property type="entry name" value="Nucleotide cyclase"/>
    <property type="match status" value="1"/>
</dbReference>
<evidence type="ECO:0000256" key="2">
    <source>
        <dbReference type="ARBA" id="ARBA00022840"/>
    </source>
</evidence>
<dbReference type="EMBL" id="AP022314">
    <property type="protein sequence ID" value="BBU24673.1"/>
    <property type="molecule type" value="Genomic_DNA"/>
</dbReference>
<dbReference type="GO" id="GO:0005524">
    <property type="term" value="F:ATP binding"/>
    <property type="evidence" value="ECO:0007669"/>
    <property type="project" value="UniProtKB-KW"/>
</dbReference>
<keyword evidence="1" id="KW-0547">Nucleotide-binding</keyword>
<dbReference type="InterPro" id="IPR029787">
    <property type="entry name" value="Nucleotide_cyclase"/>
</dbReference>
<accession>A0AAD1H3V3</accession>
<dbReference type="PANTHER" id="PTHR16305:SF28">
    <property type="entry name" value="GUANYLATE CYCLASE DOMAIN-CONTAINING PROTEIN"/>
    <property type="match status" value="1"/>
</dbReference>
<evidence type="ECO:0000313" key="5">
    <source>
        <dbReference type="Proteomes" id="UP000464624"/>
    </source>
</evidence>
<dbReference type="GO" id="GO:0004016">
    <property type="term" value="F:adenylate cyclase activity"/>
    <property type="evidence" value="ECO:0007669"/>
    <property type="project" value="TreeGrafter"/>
</dbReference>
<dbReference type="Pfam" id="PF13191">
    <property type="entry name" value="AAA_16"/>
    <property type="match status" value="1"/>
</dbReference>
<dbReference type="GO" id="GO:0005737">
    <property type="term" value="C:cytoplasm"/>
    <property type="evidence" value="ECO:0007669"/>
    <property type="project" value="TreeGrafter"/>
</dbReference>
<name>A0AAD1H3V3_MYCXE</name>
<dbReference type="InterPro" id="IPR001054">
    <property type="entry name" value="A/G_cyclase"/>
</dbReference>
<feature type="domain" description="Guanylate cyclase" evidence="3">
    <location>
        <begin position="63"/>
        <end position="189"/>
    </location>
</feature>
<gene>
    <name evidence="4" type="ORF">MYXE_44630</name>
</gene>
<dbReference type="InterPro" id="IPR041664">
    <property type="entry name" value="AAA_16"/>
</dbReference>
<keyword evidence="2" id="KW-0067">ATP-binding</keyword>
<dbReference type="CDD" id="cd07302">
    <property type="entry name" value="CHD"/>
    <property type="match status" value="1"/>
</dbReference>
<dbReference type="GO" id="GO:0009190">
    <property type="term" value="P:cyclic nucleotide biosynthetic process"/>
    <property type="evidence" value="ECO:0007669"/>
    <property type="project" value="InterPro"/>
</dbReference>
<reference evidence="4 5" key="1">
    <citation type="submission" date="2019-12" db="EMBL/GenBank/DDBJ databases">
        <title>Complete genome sequence of Mycolicibacterium xenopi str. JCM15661T.</title>
        <authorList>
            <person name="Yoshida M."/>
            <person name="Fukano H."/>
            <person name="Asakura T."/>
            <person name="Hoshino Y."/>
        </authorList>
    </citation>
    <scope>NUCLEOTIDE SEQUENCE [LARGE SCALE GENOMIC DNA]</scope>
    <source>
        <strain evidence="4 5">JCM 15661T</strain>
    </source>
</reference>